<dbReference type="PANTHER" id="PTHR15628">
    <property type="entry name" value="RWD DOMAIN-CONTAINING PROTEIN 3"/>
    <property type="match status" value="1"/>
</dbReference>
<dbReference type="Pfam" id="PF05773">
    <property type="entry name" value="RWD"/>
    <property type="match status" value="1"/>
</dbReference>
<dbReference type="InterPro" id="IPR038840">
    <property type="entry name" value="RWDD3"/>
</dbReference>
<feature type="region of interest" description="Disordered" evidence="6">
    <location>
        <begin position="653"/>
        <end position="680"/>
    </location>
</feature>
<feature type="region of interest" description="Disordered" evidence="6">
    <location>
        <begin position="485"/>
        <end position="512"/>
    </location>
</feature>
<evidence type="ECO:0000256" key="6">
    <source>
        <dbReference type="SAM" id="MobiDB-lite"/>
    </source>
</evidence>
<evidence type="ECO:0000256" key="3">
    <source>
        <dbReference type="ARBA" id="ARBA00015444"/>
    </source>
</evidence>
<dbReference type="InterPro" id="IPR006575">
    <property type="entry name" value="RWD_dom"/>
</dbReference>
<comment type="caution">
    <text evidence="8">The sequence shown here is derived from an EMBL/GenBank/DDBJ whole genome shotgun (WGS) entry which is preliminary data.</text>
</comment>
<reference evidence="8 9" key="1">
    <citation type="journal article" date="2023" name="Commun. Biol.">
        <title>Genome analysis of Parmales, the sister group of diatoms, reveals the evolutionary specialization of diatoms from phago-mixotrophs to photoautotrophs.</title>
        <authorList>
            <person name="Ban H."/>
            <person name="Sato S."/>
            <person name="Yoshikawa S."/>
            <person name="Yamada K."/>
            <person name="Nakamura Y."/>
            <person name="Ichinomiya M."/>
            <person name="Sato N."/>
            <person name="Blanc-Mathieu R."/>
            <person name="Endo H."/>
            <person name="Kuwata A."/>
            <person name="Ogata H."/>
        </authorList>
    </citation>
    <scope>NUCLEOTIDE SEQUENCE [LARGE SCALE GENOMIC DNA]</scope>
</reference>
<dbReference type="PANTHER" id="PTHR15628:SF1">
    <property type="entry name" value="RWD DOMAIN-CONTAINING PROTEIN 3"/>
    <property type="match status" value="1"/>
</dbReference>
<feature type="compositionally biased region" description="Low complexity" evidence="6">
    <location>
        <begin position="666"/>
        <end position="680"/>
    </location>
</feature>
<evidence type="ECO:0000313" key="9">
    <source>
        <dbReference type="Proteomes" id="UP001165060"/>
    </source>
</evidence>
<name>A0ABQ6N827_9STRA</name>
<feature type="region of interest" description="Disordered" evidence="6">
    <location>
        <begin position="306"/>
        <end position="345"/>
    </location>
</feature>
<keyword evidence="4" id="KW-0963">Cytoplasm</keyword>
<dbReference type="PROSITE" id="PS50908">
    <property type="entry name" value="RWD"/>
    <property type="match status" value="1"/>
</dbReference>
<keyword evidence="9" id="KW-1185">Reference proteome</keyword>
<feature type="region of interest" description="Disordered" evidence="6">
    <location>
        <begin position="1"/>
        <end position="58"/>
    </location>
</feature>
<evidence type="ECO:0000259" key="7">
    <source>
        <dbReference type="PROSITE" id="PS50908"/>
    </source>
</evidence>
<sequence>MPLLGGGERGGGGPRPGAPDPVSVKRRVKSETDPKPGAGRGGTRLSPAGALEEEGDADSAASFSASDWAFVLPASAGKLSAAEEAADLSSRVCVLGLPEELGGRLPEGLAEAMGRFSGRTVGTVLRKEDLVFFAAGADGRQLEKARGKGKQVFPYGRLRYMVRRAEEKREAAAAAAARRLAARSAYLSERKELLGGTVASLDEDVWKRHGVVPRRGRLEARRAPLGEVVKEVVRAAGALEARKGSEPEREWGEGVKRLEEMHMGLLGAIGYVMEEMGREVEEAERKQREEEREELLREELLREQAGKEERKRAKEREEKWEELQSEQAEKEERKRAKESERAEWRQLESERERKNLLEQKLESLERERKNLLEQKLERDRELELRALEFKQAKAAVPPPMPPTPVFRERTAPAPYACKFCTFEHPAWVEDVRASPAHSKILRCGVCVDVSYHARCAGEEWAARCVQCECETMRVMSRAEVMALGDPKALGDPDPTPYLSPAPAPASAPAPALAPAPPPALYPSLADAAANFVPAPYPTPADAAAFEAAGRSAPPELTASFARTKYRALADEFRRNAAGERRVHQAVQLLGSILEKDKEDYKAAKSLSWLLSPEGVGPLLDPGAASGYRAAVRSLLGARPSDKRIRAAYEDLLGLSEPPKPKPAPAKAPARAPAAKVSAAPAKAPRPLAAAKAPAKAAAKVSAVKAKAPAAKPLPAKPAGMSAEECRERQLDEVAVLQAMYPSEVTMVSEAAPVSFELALFAGRFKIMFSLPPLYPQAKITCSLSCPLIPRKQSDQLSLKIRQLSNAKSDSREECVTELVETAVDFATPIFEELDKEGGGDDEEELHVCLLRIDHMNKPSGYMKHLEKWSKMLGLASRVYFYETNKVLPKVEGVYCVLVGYESSCSDFLVRLLVEYVDLDTRGQKCKERKSNVLARRAASPAAAALKGWESQAYKGSRELKELLGALDLADQM</sequence>
<dbReference type="Gene3D" id="3.10.110.10">
    <property type="entry name" value="Ubiquitin Conjugating Enzyme"/>
    <property type="match status" value="1"/>
</dbReference>
<keyword evidence="5" id="KW-0539">Nucleus</keyword>
<accession>A0ABQ6N827</accession>
<dbReference type="EMBL" id="BRYB01001052">
    <property type="protein sequence ID" value="GMI42145.1"/>
    <property type="molecule type" value="Genomic_DNA"/>
</dbReference>
<comment type="subcellular location">
    <subcellularLocation>
        <location evidence="2">Cytoplasm</location>
    </subcellularLocation>
    <subcellularLocation>
        <location evidence="1">Nucleus</location>
    </subcellularLocation>
</comment>
<evidence type="ECO:0000256" key="5">
    <source>
        <dbReference type="ARBA" id="ARBA00023242"/>
    </source>
</evidence>
<dbReference type="SUPFAM" id="SSF54495">
    <property type="entry name" value="UBC-like"/>
    <property type="match status" value="1"/>
</dbReference>
<gene>
    <name evidence="8" type="ORF">TeGR_g12244</name>
</gene>
<proteinExistence type="predicted"/>
<feature type="compositionally biased region" description="Gly residues" evidence="6">
    <location>
        <begin position="1"/>
        <end position="15"/>
    </location>
</feature>
<evidence type="ECO:0000256" key="4">
    <source>
        <dbReference type="ARBA" id="ARBA00022490"/>
    </source>
</evidence>
<evidence type="ECO:0000256" key="2">
    <source>
        <dbReference type="ARBA" id="ARBA00004496"/>
    </source>
</evidence>
<evidence type="ECO:0000256" key="1">
    <source>
        <dbReference type="ARBA" id="ARBA00004123"/>
    </source>
</evidence>
<dbReference type="Proteomes" id="UP001165060">
    <property type="component" value="Unassembled WGS sequence"/>
</dbReference>
<dbReference type="InterPro" id="IPR016135">
    <property type="entry name" value="UBQ-conjugating_enzyme/RWD"/>
</dbReference>
<protein>
    <recommendedName>
        <fullName evidence="3">RWD domain-containing protein 3</fullName>
    </recommendedName>
</protein>
<feature type="domain" description="RWD" evidence="7">
    <location>
        <begin position="731"/>
        <end position="829"/>
    </location>
</feature>
<feature type="compositionally biased region" description="Pro residues" evidence="6">
    <location>
        <begin position="493"/>
        <end position="512"/>
    </location>
</feature>
<organism evidence="8 9">
    <name type="scientific">Tetraparma gracilis</name>
    <dbReference type="NCBI Taxonomy" id="2962635"/>
    <lineage>
        <taxon>Eukaryota</taxon>
        <taxon>Sar</taxon>
        <taxon>Stramenopiles</taxon>
        <taxon>Ochrophyta</taxon>
        <taxon>Bolidophyceae</taxon>
        <taxon>Parmales</taxon>
        <taxon>Triparmaceae</taxon>
        <taxon>Tetraparma</taxon>
    </lineage>
</organism>
<evidence type="ECO:0000313" key="8">
    <source>
        <dbReference type="EMBL" id="GMI42145.1"/>
    </source>
</evidence>